<sequence length="200" mass="23050">MFRIIRFDWLLKTVSLISLFVTILSFWIFKTVLSSDLSLLKLLSISSLASIIINFFLLSSKISRLIWGTIRFFKKDIYPDLNGIWVGHIITETNDEFEVRAKIKQALLVTKIEMHGPTVKSVTLEATPTKELDNNKLYYVYKSTPKNPSWSEYIGSTIFDVIESNNALQLSGRYYTDRKSVGRISIKRISLNTDSDISFY</sequence>
<evidence type="ECO:0000259" key="1">
    <source>
        <dbReference type="Pfam" id="PF18153"/>
    </source>
</evidence>
<gene>
    <name evidence="2" type="ORF">GJJ08_009240</name>
</gene>
<dbReference type="AlphaFoldDB" id="A0A6B0NCD4"/>
<evidence type="ECO:0000313" key="3">
    <source>
        <dbReference type="Proteomes" id="UP000439817"/>
    </source>
</evidence>
<feature type="domain" description="CD-NTase-associated protein 15" evidence="1">
    <location>
        <begin position="78"/>
        <end position="188"/>
    </location>
</feature>
<reference evidence="2 3" key="1">
    <citation type="journal article" date="2020" name="Antibiotics">
        <title>Molecular Typing, Characterization of Antimicrobial Resistance, Virulence Profiling and Analysis of Whole-Genome Sequence of Clinical Klebsiella pneumoniae Isolates.</title>
        <authorList>
            <person name="Shelenkov A."/>
            <person name="Mikhaylova Y."/>
            <person name="Yanushevich Y."/>
            <person name="Samoilov A."/>
            <person name="Petrova L."/>
            <person name="Fomina V."/>
            <person name="Gusarov V."/>
            <person name="Zamyatin M."/>
            <person name="Shagin D."/>
            <person name="Akimkin V."/>
        </authorList>
    </citation>
    <scope>NUCLEOTIDE SEQUENCE [LARGE SCALE GENOMIC DNA]</scope>
    <source>
        <strain evidence="2 3">CriePir120</strain>
    </source>
</reference>
<dbReference type="EMBL" id="CP063008">
    <property type="protein sequence ID" value="QOU53570.1"/>
    <property type="molecule type" value="Genomic_DNA"/>
</dbReference>
<evidence type="ECO:0000313" key="2">
    <source>
        <dbReference type="EMBL" id="QOU53570.1"/>
    </source>
</evidence>
<accession>A0A6B0NCD4</accession>
<organism evidence="2 3">
    <name type="scientific">Klebsiella pneumoniae</name>
    <dbReference type="NCBI Taxonomy" id="573"/>
    <lineage>
        <taxon>Bacteria</taxon>
        <taxon>Pseudomonadati</taxon>
        <taxon>Pseudomonadota</taxon>
        <taxon>Gammaproteobacteria</taxon>
        <taxon>Enterobacterales</taxon>
        <taxon>Enterobacteriaceae</taxon>
        <taxon>Klebsiella/Raoultella group</taxon>
        <taxon>Klebsiella</taxon>
        <taxon>Klebsiella pneumoniae complex</taxon>
    </lineage>
</organism>
<dbReference type="Proteomes" id="UP000439817">
    <property type="component" value="Chromosome"/>
</dbReference>
<proteinExistence type="predicted"/>
<dbReference type="InterPro" id="IPR041208">
    <property type="entry name" value="Cap15"/>
</dbReference>
<protein>
    <recommendedName>
        <fullName evidence="1">CD-NTase-associated protein 15 domain-containing protein</fullName>
    </recommendedName>
</protein>
<name>A0A6B0NCD4_KLEPN</name>
<dbReference type="RefSeq" id="WP_071549951.1">
    <property type="nucleotide sequence ID" value="NZ_AP018750.1"/>
</dbReference>
<dbReference type="Pfam" id="PF18153">
    <property type="entry name" value="Cap15_CD_rec"/>
    <property type="match status" value="1"/>
</dbReference>